<dbReference type="Proteomes" id="UP000245998">
    <property type="component" value="Unassembled WGS sequence"/>
</dbReference>
<dbReference type="AlphaFoldDB" id="A0A2U1K493"/>
<comment type="caution">
    <text evidence="3">The sequence shown here is derived from an EMBL/GenBank/DDBJ whole genome shotgun (WGS) entry which is preliminary data.</text>
</comment>
<feature type="domain" description="Glycosyltransferase subfamily 4-like N-terminal" evidence="2">
    <location>
        <begin position="13"/>
        <end position="177"/>
    </location>
</feature>
<dbReference type="Pfam" id="PF00534">
    <property type="entry name" value="Glycos_transf_1"/>
    <property type="match status" value="1"/>
</dbReference>
<reference evidence="3 4" key="1">
    <citation type="submission" date="2018-04" db="EMBL/GenBank/DDBJ databases">
        <title>Camelliibacillus theae gen. nov., sp. nov., isolated from Pu'er tea.</title>
        <authorList>
            <person name="Niu L."/>
        </authorList>
    </citation>
    <scope>NUCLEOTIDE SEQUENCE [LARGE SCALE GENOMIC DNA]</scope>
    <source>
        <strain evidence="3 4">T8</strain>
    </source>
</reference>
<keyword evidence="4" id="KW-1185">Reference proteome</keyword>
<dbReference type="InterPro" id="IPR023881">
    <property type="entry name" value="Thiol_BshA"/>
</dbReference>
<dbReference type="EMBL" id="QCZG01000009">
    <property type="protein sequence ID" value="PWA12347.1"/>
    <property type="molecule type" value="Genomic_DNA"/>
</dbReference>
<dbReference type="GO" id="GO:0071793">
    <property type="term" value="P:bacillithiol biosynthetic process"/>
    <property type="evidence" value="ECO:0007669"/>
    <property type="project" value="InterPro"/>
</dbReference>
<gene>
    <name evidence="3" type="primary">bshA</name>
    <name evidence="3" type="ORF">DCC39_05965</name>
</gene>
<accession>A0A2U1K493</accession>
<evidence type="ECO:0000259" key="2">
    <source>
        <dbReference type="Pfam" id="PF13439"/>
    </source>
</evidence>
<dbReference type="InterPro" id="IPR028098">
    <property type="entry name" value="Glyco_trans_4-like_N"/>
</dbReference>
<dbReference type="InterPro" id="IPR001296">
    <property type="entry name" value="Glyco_trans_1"/>
</dbReference>
<organism evidence="3 4">
    <name type="scientific">Pueribacillus theae</name>
    <dbReference type="NCBI Taxonomy" id="2171751"/>
    <lineage>
        <taxon>Bacteria</taxon>
        <taxon>Bacillati</taxon>
        <taxon>Bacillota</taxon>
        <taxon>Bacilli</taxon>
        <taxon>Bacillales</taxon>
        <taxon>Bacillaceae</taxon>
        <taxon>Pueribacillus</taxon>
    </lineage>
</organism>
<name>A0A2U1K493_9BACI</name>
<evidence type="ECO:0000313" key="3">
    <source>
        <dbReference type="EMBL" id="PWA12347.1"/>
    </source>
</evidence>
<dbReference type="OrthoDB" id="9810929at2"/>
<evidence type="ECO:0000313" key="4">
    <source>
        <dbReference type="Proteomes" id="UP000245998"/>
    </source>
</evidence>
<dbReference type="RefSeq" id="WP_116553981.1">
    <property type="nucleotide sequence ID" value="NZ_QCZG01000009.1"/>
</dbReference>
<dbReference type="GO" id="GO:0016757">
    <property type="term" value="F:glycosyltransferase activity"/>
    <property type="evidence" value="ECO:0007669"/>
    <property type="project" value="InterPro"/>
</dbReference>
<dbReference type="NCBIfam" id="TIGR03999">
    <property type="entry name" value="thiol_BshA"/>
    <property type="match status" value="1"/>
</dbReference>
<proteinExistence type="predicted"/>
<dbReference type="Gene3D" id="3.40.50.2000">
    <property type="entry name" value="Glycogen Phosphorylase B"/>
    <property type="match status" value="2"/>
</dbReference>
<protein>
    <submittedName>
        <fullName evidence="3">N-acetyl-alpha-D-glucosaminyl L-malate synthase BshA</fullName>
    </submittedName>
</protein>
<dbReference type="PANTHER" id="PTHR12526:SF599">
    <property type="entry name" value="N-ACETYL-ALPHA-D-GLUCOSAMINYL L-MALATE SYNTHASE"/>
    <property type="match status" value="1"/>
</dbReference>
<dbReference type="SUPFAM" id="SSF53756">
    <property type="entry name" value="UDP-Glycosyltransferase/glycogen phosphorylase"/>
    <property type="match status" value="1"/>
</dbReference>
<dbReference type="Pfam" id="PF13439">
    <property type="entry name" value="Glyco_transf_4"/>
    <property type="match status" value="1"/>
</dbReference>
<dbReference type="PANTHER" id="PTHR12526">
    <property type="entry name" value="GLYCOSYLTRANSFERASE"/>
    <property type="match status" value="1"/>
</dbReference>
<feature type="domain" description="Glycosyl transferase family 1" evidence="1">
    <location>
        <begin position="193"/>
        <end position="350"/>
    </location>
</feature>
<evidence type="ECO:0000259" key="1">
    <source>
        <dbReference type="Pfam" id="PF00534"/>
    </source>
</evidence>
<sequence length="375" mass="42290">MQLKIGIACYPTIGGSGIVASELGKLLAKKGHCIHFFSSSVPFRLGRVYPNIFFHEVEVNQYAVFRYPPYDLTLASKMADIINREQLDVLHVHYAVPHAICAYLAKQISGKDVKIVTTLHGTDITVLGYDPSLSNVIRFGIENSDRVTAVSHDLKRQTQELLKTDFPIETVHNFVDEKTYYKRTDSRLKCDYHIKQNEKTVVHISNFRKVKRVTDVIYIFKEIAERIQAKLLLVGDGPDLSTVSHLVDELGLRNNVLFLGKQENVAEILSISDLLLLPSEKESFGLVLLEAMACKVPVIATAVGGIPEVVVHNETGFLSQIGDIESMARYAIRLLTDEALHKTFSENAYSRVHSHFHSEIIVNEYEKIYHDILNK</sequence>